<organism evidence="2 3">
    <name type="scientific">Rhizobium sullae</name>
    <name type="common">Rhizobium hedysari</name>
    <dbReference type="NCBI Taxonomy" id="50338"/>
    <lineage>
        <taxon>Bacteria</taxon>
        <taxon>Pseudomonadati</taxon>
        <taxon>Pseudomonadota</taxon>
        <taxon>Alphaproteobacteria</taxon>
        <taxon>Hyphomicrobiales</taxon>
        <taxon>Rhizobiaceae</taxon>
        <taxon>Rhizobium/Agrobacterium group</taxon>
        <taxon>Rhizobium</taxon>
    </lineage>
</organism>
<reference evidence="2 3" key="1">
    <citation type="submission" date="2017-11" db="EMBL/GenBank/DDBJ databases">
        <authorList>
            <person name="Han C.G."/>
        </authorList>
    </citation>
    <scope>NUCLEOTIDE SEQUENCE [LARGE SCALE GENOMIC DNA]</scope>
    <source>
        <strain evidence="2 3">HCNT1</strain>
    </source>
</reference>
<feature type="region of interest" description="Disordered" evidence="1">
    <location>
        <begin position="50"/>
        <end position="79"/>
    </location>
</feature>
<sequence>MRAEGLLGKGLIGCFDVSVECYVKAMTRGAAIAKAEAYFDSGAFREDLARRVGMPTESQNPDRAPDLGEPSVTGRSEIA</sequence>
<dbReference type="AlphaFoldDB" id="A0A2N0DAN5"/>
<name>A0A2N0DAN5_RHISU</name>
<proteinExistence type="predicted"/>
<evidence type="ECO:0000256" key="1">
    <source>
        <dbReference type="SAM" id="MobiDB-lite"/>
    </source>
</evidence>
<dbReference type="Proteomes" id="UP000232164">
    <property type="component" value="Unassembled WGS sequence"/>
</dbReference>
<protein>
    <submittedName>
        <fullName evidence="2">Uncharacterized protein</fullName>
    </submittedName>
</protein>
<accession>A0A2N0DAN5</accession>
<comment type="caution">
    <text evidence="2">The sequence shown here is derived from an EMBL/GenBank/DDBJ whole genome shotgun (WGS) entry which is preliminary data.</text>
</comment>
<evidence type="ECO:0000313" key="2">
    <source>
        <dbReference type="EMBL" id="PKA43163.1"/>
    </source>
</evidence>
<reference evidence="2 3" key="2">
    <citation type="submission" date="2017-12" db="EMBL/GenBank/DDBJ databases">
        <title>Genome sequence of Rhizobium sullae HCNT1 isolated from Sulla coronaria nodules and featuring peculiar denitrification phenotypes.</title>
        <authorList>
            <person name="De Diego-Diaz B."/>
            <person name="Treu L."/>
            <person name="Campanaro S."/>
            <person name="Da Silva Duarte V."/>
            <person name="Basaglia M."/>
            <person name="Favaro L."/>
            <person name="Casella S."/>
            <person name="Squartini A."/>
        </authorList>
    </citation>
    <scope>NUCLEOTIDE SEQUENCE [LARGE SCALE GENOMIC DNA]</scope>
    <source>
        <strain evidence="2 3">HCNT1</strain>
    </source>
</reference>
<dbReference type="EMBL" id="PIQN01000008">
    <property type="protein sequence ID" value="PKA43163.1"/>
    <property type="molecule type" value="Genomic_DNA"/>
</dbReference>
<gene>
    <name evidence="2" type="ORF">CWR43_14025</name>
</gene>
<evidence type="ECO:0000313" key="3">
    <source>
        <dbReference type="Proteomes" id="UP000232164"/>
    </source>
</evidence>